<dbReference type="HAMAP" id="MF_00377">
    <property type="entry name" value="DnaA_bact"/>
    <property type="match status" value="1"/>
</dbReference>
<dbReference type="PRINTS" id="PR00051">
    <property type="entry name" value="DNAA"/>
</dbReference>
<dbReference type="InterPro" id="IPR018312">
    <property type="entry name" value="Chromosome_initiator_DnaA_CS"/>
</dbReference>
<evidence type="ECO:0000256" key="10">
    <source>
        <dbReference type="RuleBase" id="RU000577"/>
    </source>
</evidence>
<evidence type="ECO:0000256" key="4">
    <source>
        <dbReference type="ARBA" id="ARBA00022741"/>
    </source>
</evidence>
<keyword evidence="16" id="KW-1185">Reference proteome</keyword>
<keyword evidence="3 8" id="KW-0235">DNA replication</keyword>
<dbReference type="InterPro" id="IPR013317">
    <property type="entry name" value="DnaA_dom"/>
</dbReference>
<organism evidence="15 16">
    <name type="scientific">Halovibrio salipaludis</name>
    <dbReference type="NCBI Taxonomy" id="2032626"/>
    <lineage>
        <taxon>Bacteria</taxon>
        <taxon>Pseudomonadati</taxon>
        <taxon>Pseudomonadota</taxon>
        <taxon>Gammaproteobacteria</taxon>
        <taxon>Oceanospirillales</taxon>
        <taxon>Halomonadaceae</taxon>
        <taxon>Halovibrio</taxon>
    </lineage>
</organism>
<dbReference type="InterPro" id="IPR001957">
    <property type="entry name" value="Chromosome_initiator_DnaA"/>
</dbReference>
<sequence>MGAFTGGERRVEYRSCRGETRPKKNNARSAVVAQEIWQQCLELLQDEFPAQQFNTWLRPLQSRNDGGALVLLAPNRFVRDWVSQKYLDRIEEVIRDLNGAKGLQVEVKVGSAEDRQPRSSQPQADRGDRAVKRQSADSAGSEVGSASAEVAPPVNDAELNTADERPVEDSPVAARIAGRAKGGGDDRRANVEGGVQHSETFLNQQFTFGTFVEGKSNQLARAASSQVAENPGGSYNPLFLYGGVGLGKTHLMHAVGNEIVRRNPGARVAYLRSERFVADMVKALQLNAINDFKRFYRSLDALLIDDIQFFAGKERSQEEFFHTFNALLEGGQQVILTCDRFPKEIVNMEERLKSRFGWGLTVMVEPPELETRVAIIMKKAEQAQVSISNEAAFFIAQKIRSNVRELEGALKLVIANSHFTGQQITPAFIRESLKDLLALHEKQVSIDNIQRTVAEYYKMKVADLHSKRRTRSITRPRQMAMALAKELTSHSLPEIGDAFGGRDHTTVLHACKKIEELQESDANIREDYQNFLRLLTT</sequence>
<proteinExistence type="inferred from homology"/>
<evidence type="ECO:0000256" key="12">
    <source>
        <dbReference type="SAM" id="MobiDB-lite"/>
    </source>
</evidence>
<feature type="binding site" evidence="8">
    <location>
        <position position="249"/>
    </location>
    <ligand>
        <name>ATP</name>
        <dbReference type="ChEBI" id="CHEBI:30616"/>
    </ligand>
</feature>
<dbReference type="Pfam" id="PF11638">
    <property type="entry name" value="DnaA_N"/>
    <property type="match status" value="1"/>
</dbReference>
<dbReference type="SUPFAM" id="SSF52540">
    <property type="entry name" value="P-loop containing nucleoside triphosphate hydrolases"/>
    <property type="match status" value="1"/>
</dbReference>
<dbReference type="GO" id="GO:0005524">
    <property type="term" value="F:ATP binding"/>
    <property type="evidence" value="ECO:0007669"/>
    <property type="project" value="UniProtKB-UniRule"/>
</dbReference>
<dbReference type="SMART" id="SM00382">
    <property type="entry name" value="AAA"/>
    <property type="match status" value="1"/>
</dbReference>
<dbReference type="Gene3D" id="1.10.8.60">
    <property type="match status" value="1"/>
</dbReference>
<name>A0A2A2FBD2_9GAMM</name>
<keyword evidence="5 8" id="KW-0067">ATP-binding</keyword>
<comment type="subunit">
    <text evidence="8">Oligomerizes as a right-handed, spiral filament on DNA at oriC.</text>
</comment>
<dbReference type="GO" id="GO:0005737">
    <property type="term" value="C:cytoplasm"/>
    <property type="evidence" value="ECO:0007669"/>
    <property type="project" value="UniProtKB-SubCell"/>
</dbReference>
<gene>
    <name evidence="8" type="primary">dnaA</name>
    <name evidence="15" type="ORF">CK501_02470</name>
</gene>
<dbReference type="Gene3D" id="3.40.50.300">
    <property type="entry name" value="P-loop containing nucleotide triphosphate hydrolases"/>
    <property type="match status" value="1"/>
</dbReference>
<dbReference type="GO" id="GO:0006270">
    <property type="term" value="P:DNA replication initiation"/>
    <property type="evidence" value="ECO:0007669"/>
    <property type="project" value="UniProtKB-UniRule"/>
</dbReference>
<dbReference type="InterPro" id="IPR010921">
    <property type="entry name" value="Trp_repressor/repl_initiator"/>
</dbReference>
<dbReference type="Gene3D" id="1.10.1750.10">
    <property type="match status" value="1"/>
</dbReference>
<evidence type="ECO:0000256" key="5">
    <source>
        <dbReference type="ARBA" id="ARBA00022840"/>
    </source>
</evidence>
<dbReference type="SMART" id="SM00760">
    <property type="entry name" value="Bac_DnaA_C"/>
    <property type="match status" value="1"/>
</dbReference>
<evidence type="ECO:0000256" key="11">
    <source>
        <dbReference type="RuleBase" id="RU004227"/>
    </source>
</evidence>
<evidence type="ECO:0000259" key="13">
    <source>
        <dbReference type="SMART" id="SM00382"/>
    </source>
</evidence>
<feature type="compositionally biased region" description="Low complexity" evidence="12">
    <location>
        <begin position="136"/>
        <end position="151"/>
    </location>
</feature>
<feature type="domain" description="AAA+ ATPase" evidence="13">
    <location>
        <begin position="234"/>
        <end position="362"/>
    </location>
</feature>
<feature type="compositionally biased region" description="Basic and acidic residues" evidence="12">
    <location>
        <begin position="125"/>
        <end position="135"/>
    </location>
</feature>
<dbReference type="GO" id="GO:0003688">
    <property type="term" value="F:DNA replication origin binding"/>
    <property type="evidence" value="ECO:0007669"/>
    <property type="project" value="UniProtKB-UniRule"/>
</dbReference>
<dbReference type="EMBL" id="NSKD01000001">
    <property type="protein sequence ID" value="PAU82034.1"/>
    <property type="molecule type" value="Genomic_DNA"/>
</dbReference>
<keyword evidence="7 8" id="KW-0238">DNA-binding</keyword>
<comment type="function">
    <text evidence="8 10">Plays an essential role in the initiation and regulation of chromosomal replication. ATP-DnaA binds to the origin of replication (oriC) to initiate formation of the DNA replication initiation complex once per cell cycle. Binds the DnaA box (a 9 base pair repeat at the origin) and separates the double-stranded (ds)DNA. Forms a right-handed helical filament on oriC DNA; dsDNA binds to the exterior of the filament while single-stranded (ss)DNA is stabiized in the filament's interior. The ATP-DnaA-oriC complex binds and stabilizes one strand of the AT-rich DNA unwinding element (DUE), permitting loading of DNA polymerase. After initiation quickly degrades to an ADP-DnaA complex that is not apt for DNA replication. Binds acidic phospholipids.</text>
</comment>
<feature type="binding site" evidence="8">
    <location>
        <position position="245"/>
    </location>
    <ligand>
        <name>ATP</name>
        <dbReference type="ChEBI" id="CHEBI:30616"/>
    </ligand>
</feature>
<feature type="domain" description="Chromosomal replication initiator DnaA C-terminal" evidence="14">
    <location>
        <begin position="445"/>
        <end position="514"/>
    </location>
</feature>
<feature type="region of interest" description="Domain IV, binds dsDNA" evidence="8">
    <location>
        <begin position="418"/>
        <end position="537"/>
    </location>
</feature>
<feature type="region of interest" description="Domain I, interacts with DnaA modulators" evidence="8">
    <location>
        <begin position="1"/>
        <end position="142"/>
    </location>
</feature>
<dbReference type="InterPro" id="IPR013159">
    <property type="entry name" value="DnaA_C"/>
</dbReference>
<evidence type="ECO:0000256" key="1">
    <source>
        <dbReference type="ARBA" id="ARBA00006583"/>
    </source>
</evidence>
<dbReference type="SUPFAM" id="SSF48295">
    <property type="entry name" value="TrpR-like"/>
    <property type="match status" value="1"/>
</dbReference>
<evidence type="ECO:0000256" key="3">
    <source>
        <dbReference type="ARBA" id="ARBA00022705"/>
    </source>
</evidence>
<comment type="similarity">
    <text evidence="1 8 11">Belongs to the DnaA family.</text>
</comment>
<evidence type="ECO:0000313" key="16">
    <source>
        <dbReference type="Proteomes" id="UP000218896"/>
    </source>
</evidence>
<dbReference type="FunFam" id="3.40.50.300:FF:000103">
    <property type="entry name" value="Chromosomal replication initiator protein DnaA"/>
    <property type="match status" value="1"/>
</dbReference>
<keyword evidence="4 8" id="KW-0547">Nucleotide-binding</keyword>
<evidence type="ECO:0000259" key="14">
    <source>
        <dbReference type="SMART" id="SM00760"/>
    </source>
</evidence>
<dbReference type="InterPro" id="IPR003593">
    <property type="entry name" value="AAA+_ATPase"/>
</dbReference>
<feature type="region of interest" description="Disordered" evidence="12">
    <location>
        <begin position="108"/>
        <end position="187"/>
    </location>
</feature>
<feature type="binding site" evidence="8">
    <location>
        <position position="247"/>
    </location>
    <ligand>
        <name>ATP</name>
        <dbReference type="ChEBI" id="CHEBI:30616"/>
    </ligand>
</feature>
<dbReference type="GO" id="GO:0006275">
    <property type="term" value="P:regulation of DNA replication"/>
    <property type="evidence" value="ECO:0007669"/>
    <property type="project" value="UniProtKB-UniRule"/>
</dbReference>
<dbReference type="Proteomes" id="UP000218896">
    <property type="component" value="Unassembled WGS sequence"/>
</dbReference>
<evidence type="ECO:0000256" key="2">
    <source>
        <dbReference type="ARBA" id="ARBA00022490"/>
    </source>
</evidence>
<dbReference type="GO" id="GO:0008289">
    <property type="term" value="F:lipid binding"/>
    <property type="evidence" value="ECO:0007669"/>
    <property type="project" value="UniProtKB-KW"/>
</dbReference>
<comment type="caution">
    <text evidence="8">Lacks conserved residue(s) required for the propagation of feature annotation.</text>
</comment>
<dbReference type="CDD" id="cd00009">
    <property type="entry name" value="AAA"/>
    <property type="match status" value="1"/>
</dbReference>
<dbReference type="InterPro" id="IPR020591">
    <property type="entry name" value="Chromosome_initiator_DnaA-like"/>
</dbReference>
<dbReference type="FunFam" id="1.10.8.60:FF:000003">
    <property type="entry name" value="Chromosomal replication initiator protein DnaA"/>
    <property type="match status" value="1"/>
</dbReference>
<comment type="caution">
    <text evidence="15">The sequence shown here is derived from an EMBL/GenBank/DDBJ whole genome shotgun (WGS) entry which is preliminary data.</text>
</comment>
<feature type="region of interest" description="Domain III, AAA+ region" evidence="8">
    <location>
        <begin position="201"/>
        <end position="417"/>
    </location>
</feature>
<dbReference type="PANTHER" id="PTHR30050">
    <property type="entry name" value="CHROMOSOMAL REPLICATION INITIATOR PROTEIN DNAA"/>
    <property type="match status" value="1"/>
</dbReference>
<keyword evidence="6 8" id="KW-0446">Lipid-binding</keyword>
<feature type="binding site" evidence="8">
    <location>
        <position position="248"/>
    </location>
    <ligand>
        <name>ATP</name>
        <dbReference type="ChEBI" id="CHEBI:30616"/>
    </ligand>
</feature>
<dbReference type="CDD" id="cd06571">
    <property type="entry name" value="Bac_DnaA_C"/>
    <property type="match status" value="1"/>
</dbReference>
<dbReference type="InterPro" id="IPR027417">
    <property type="entry name" value="P-loop_NTPase"/>
</dbReference>
<dbReference type="InterPro" id="IPR038454">
    <property type="entry name" value="DnaA_N_sf"/>
</dbReference>
<dbReference type="GO" id="GO:0005886">
    <property type="term" value="C:plasma membrane"/>
    <property type="evidence" value="ECO:0007669"/>
    <property type="project" value="TreeGrafter"/>
</dbReference>
<comment type="subcellular location">
    <subcellularLocation>
        <location evidence="8">Cytoplasm</location>
    </subcellularLocation>
</comment>
<dbReference type="Gene3D" id="3.30.300.180">
    <property type="match status" value="1"/>
</dbReference>
<keyword evidence="2 8" id="KW-0963">Cytoplasm</keyword>
<dbReference type="FunFam" id="1.10.1750.10:FF:000001">
    <property type="entry name" value="Chromosomal replication initiator protein DnaA"/>
    <property type="match status" value="1"/>
</dbReference>
<dbReference type="Pfam" id="PF00308">
    <property type="entry name" value="Bac_DnaA"/>
    <property type="match status" value="1"/>
</dbReference>
<comment type="domain">
    <text evidence="8">Domain I is involved in oligomerization and binding regulators, domain II is flexibile and of varying length in different bacteria, domain III forms the AAA+ region, while domain IV binds dsDNA.</text>
</comment>
<dbReference type="PANTHER" id="PTHR30050:SF2">
    <property type="entry name" value="CHROMOSOMAL REPLICATION INITIATOR PROTEIN DNAA"/>
    <property type="match status" value="1"/>
</dbReference>
<evidence type="ECO:0000313" key="15">
    <source>
        <dbReference type="EMBL" id="PAU82034.1"/>
    </source>
</evidence>
<dbReference type="Pfam" id="PF08299">
    <property type="entry name" value="Bac_DnaA_C"/>
    <property type="match status" value="1"/>
</dbReference>
<evidence type="ECO:0000256" key="8">
    <source>
        <dbReference type="HAMAP-Rule" id="MF_00377"/>
    </source>
</evidence>
<evidence type="ECO:0000256" key="7">
    <source>
        <dbReference type="ARBA" id="ARBA00023125"/>
    </source>
</evidence>
<evidence type="ECO:0000256" key="6">
    <source>
        <dbReference type="ARBA" id="ARBA00023121"/>
    </source>
</evidence>
<dbReference type="PROSITE" id="PS01008">
    <property type="entry name" value="DNAA"/>
    <property type="match status" value="1"/>
</dbReference>
<accession>A0A2A2FBD2</accession>
<dbReference type="NCBIfam" id="TIGR00362">
    <property type="entry name" value="DnaA"/>
    <property type="match status" value="1"/>
</dbReference>
<reference evidence="15 16" key="1">
    <citation type="submission" date="2017-08" db="EMBL/GenBank/DDBJ databases">
        <title>Halovibrio sewagensis sp. nov., isolated from wastewater of high salinity.</title>
        <authorList>
            <person name="Dong X."/>
            <person name="Zhang G."/>
        </authorList>
    </citation>
    <scope>NUCLEOTIDE SEQUENCE [LARGE SCALE GENOMIC DNA]</scope>
    <source>
        <strain evidence="15 16">YL5-2</strain>
    </source>
</reference>
<dbReference type="OrthoDB" id="9807019at2"/>
<dbReference type="AlphaFoldDB" id="A0A2A2FBD2"/>
<evidence type="ECO:0000256" key="9">
    <source>
        <dbReference type="NCBIfam" id="TIGR00362"/>
    </source>
</evidence>
<dbReference type="InterPro" id="IPR024633">
    <property type="entry name" value="DnaA_N_dom"/>
</dbReference>
<protein>
    <recommendedName>
        <fullName evidence="8 9">Chromosomal replication initiator protein DnaA</fullName>
    </recommendedName>
</protein>